<dbReference type="Gene3D" id="3.40.50.10810">
    <property type="entry name" value="Tandem AAA-ATPase domain"/>
    <property type="match status" value="1"/>
</dbReference>
<evidence type="ECO:0000256" key="3">
    <source>
        <dbReference type="ARBA" id="ARBA00022806"/>
    </source>
</evidence>
<evidence type="ECO:0000313" key="7">
    <source>
        <dbReference type="EMBL" id="KIW86925.1"/>
    </source>
</evidence>
<dbReference type="SUPFAM" id="SSF52540">
    <property type="entry name" value="P-loop containing nucleoside triphosphate hydrolases"/>
    <property type="match status" value="1"/>
</dbReference>
<dbReference type="PANTHER" id="PTHR45626">
    <property type="entry name" value="TRANSCRIPTION TERMINATION FACTOR 2-RELATED"/>
    <property type="match status" value="1"/>
</dbReference>
<feature type="domain" description="Helicase C-terminal" evidence="6">
    <location>
        <begin position="340"/>
        <end position="426"/>
    </location>
</feature>
<dbReference type="AlphaFoldDB" id="A0A0D2H7T9"/>
<accession>A0A0D2H7T9</accession>
<dbReference type="SMART" id="SM00490">
    <property type="entry name" value="HELICc"/>
    <property type="match status" value="1"/>
</dbReference>
<dbReference type="Pfam" id="PF00176">
    <property type="entry name" value="SNF2-rel_dom"/>
    <property type="match status" value="1"/>
</dbReference>
<dbReference type="EMBL" id="KN847008">
    <property type="protein sequence ID" value="KIW86925.1"/>
    <property type="molecule type" value="Genomic_DNA"/>
</dbReference>
<dbReference type="InterPro" id="IPR049730">
    <property type="entry name" value="SNF2/RAD54-like_C"/>
</dbReference>
<dbReference type="Gene3D" id="3.40.50.300">
    <property type="entry name" value="P-loop containing nucleotide triphosphate hydrolases"/>
    <property type="match status" value="1"/>
</dbReference>
<organism evidence="7 8">
    <name type="scientific">Cladophialophora bantiana (strain ATCC 10958 / CBS 173.52 / CDC B-1940 / NIH 8579)</name>
    <name type="common">Xylohypha bantiana</name>
    <dbReference type="NCBI Taxonomy" id="1442370"/>
    <lineage>
        <taxon>Eukaryota</taxon>
        <taxon>Fungi</taxon>
        <taxon>Dikarya</taxon>
        <taxon>Ascomycota</taxon>
        <taxon>Pezizomycotina</taxon>
        <taxon>Eurotiomycetes</taxon>
        <taxon>Chaetothyriomycetidae</taxon>
        <taxon>Chaetothyriales</taxon>
        <taxon>Herpotrichiellaceae</taxon>
        <taxon>Cladophialophora</taxon>
    </lineage>
</organism>
<gene>
    <name evidence="7" type="ORF">Z519_12390</name>
</gene>
<proteinExistence type="predicted"/>
<dbReference type="PANTHER" id="PTHR45626:SF17">
    <property type="entry name" value="HELICASE-LIKE TRANSCRIPTION FACTOR"/>
    <property type="match status" value="1"/>
</dbReference>
<dbReference type="CDD" id="cd18793">
    <property type="entry name" value="SF2_C_SNF"/>
    <property type="match status" value="1"/>
</dbReference>
<dbReference type="Proteomes" id="UP000053789">
    <property type="component" value="Unassembled WGS sequence"/>
</dbReference>
<reference evidence="7" key="1">
    <citation type="submission" date="2015-01" db="EMBL/GenBank/DDBJ databases">
        <title>The Genome Sequence of Cladophialophora bantiana CBS 173.52.</title>
        <authorList>
            <consortium name="The Broad Institute Genomics Platform"/>
            <person name="Cuomo C."/>
            <person name="de Hoog S."/>
            <person name="Gorbushina A."/>
            <person name="Stielow B."/>
            <person name="Teixiera M."/>
            <person name="Abouelleil A."/>
            <person name="Chapman S.B."/>
            <person name="Priest M."/>
            <person name="Young S.K."/>
            <person name="Wortman J."/>
            <person name="Nusbaum C."/>
            <person name="Birren B."/>
        </authorList>
    </citation>
    <scope>NUCLEOTIDE SEQUENCE [LARGE SCALE GENOMIC DNA]</scope>
    <source>
        <strain evidence="7">CBS 173.52</strain>
    </source>
</reference>
<dbReference type="GO" id="GO:0005634">
    <property type="term" value="C:nucleus"/>
    <property type="evidence" value="ECO:0007669"/>
    <property type="project" value="TreeGrafter"/>
</dbReference>
<dbReference type="InterPro" id="IPR038718">
    <property type="entry name" value="SNF2-like_sf"/>
</dbReference>
<dbReference type="GO" id="GO:0016787">
    <property type="term" value="F:hydrolase activity"/>
    <property type="evidence" value="ECO:0007669"/>
    <property type="project" value="UniProtKB-KW"/>
</dbReference>
<feature type="region of interest" description="Disordered" evidence="5">
    <location>
        <begin position="664"/>
        <end position="764"/>
    </location>
</feature>
<keyword evidence="3" id="KW-0347">Helicase</keyword>
<name>A0A0D2H7T9_CLAB1</name>
<feature type="compositionally biased region" description="Basic and acidic residues" evidence="5">
    <location>
        <begin position="754"/>
        <end position="764"/>
    </location>
</feature>
<dbReference type="HOGENOM" id="CLU_365228_0_0_1"/>
<dbReference type="GeneID" id="27705318"/>
<evidence type="ECO:0000313" key="8">
    <source>
        <dbReference type="Proteomes" id="UP000053789"/>
    </source>
</evidence>
<feature type="compositionally biased region" description="Acidic residues" evidence="5">
    <location>
        <begin position="727"/>
        <end position="738"/>
    </location>
</feature>
<dbReference type="VEuPathDB" id="FungiDB:Z519_12390"/>
<dbReference type="GO" id="GO:0004386">
    <property type="term" value="F:helicase activity"/>
    <property type="evidence" value="ECO:0007669"/>
    <property type="project" value="UniProtKB-KW"/>
</dbReference>
<dbReference type="InterPro" id="IPR001650">
    <property type="entry name" value="Helicase_C-like"/>
</dbReference>
<dbReference type="GO" id="GO:0008094">
    <property type="term" value="F:ATP-dependent activity, acting on DNA"/>
    <property type="evidence" value="ECO:0007669"/>
    <property type="project" value="TreeGrafter"/>
</dbReference>
<sequence>MAENEDYTVFTSRFAGLFHRVICDEGHRLKNCRTLNSIAIDKLYAPKKWVVTATPMMNRILDLLGYLYLFWQPQWESNLDSLDAFVLPSDPEMVYRQSTLLQWMTQCEKYQKKYKDWPLFLFNPRTFAALINRGKLDSATTTSLVLRPILSRIQLRWTMASQIWLDNSEYYLPGVNVPIFHIAGVELRPSRWEASEFVKIWSTFSKHLVKGGSETGKPTKKPTISAGGLRDMAIHRHLCLATFDIRFNTLLLRRKGQGAAQAREWTDNADDHGFSDYFYATRPSPSLPNYLDRLGACAYHAGESVKLRYLAKHVHMSMFGDENGNFKGKTVFMVNWPHTQWGPDAFLYNLGVGYYVIWPDTIAAERSSILAKWNDPTDPVLFLLLNSRSSALGLNIQGACHKLVIFDMPDNINTVVQMIGRIHRLGQEHVQYVWTVCVLGTYDQWLYSNATAKMLGQLAGEAHMENRVVDAEARERMLLATKNLSGHDAHKLIKDIRDSSYIQQAEEYIRKLLGQRCSRLDWRNKTLEIPLKRIDDRAPPPQTPTKHKDGPTLFISDPDSADELLRRGTTLNWDEVTARYDPETQKFYQTATDNEIDPKSTWVFCPETGYLMDPNSPFLYDPNIDTWVSPEDGEAITRVALVPCYNFGYEDPYLPLVRAKAKAGGDVGSANDAPRDPSPVEGERSIDGDDVGPANDAPRESSPAEGDIHMKGDDLRSANDTQRDSSMEETEITEEGDDVGFSSPETTVVGPEDIGMKLDQMELD</sequence>
<dbReference type="RefSeq" id="XP_016613594.1">
    <property type="nucleotide sequence ID" value="XM_016770096.1"/>
</dbReference>
<protein>
    <recommendedName>
        <fullName evidence="6">Helicase C-terminal domain-containing protein</fullName>
    </recommendedName>
</protein>
<dbReference type="GO" id="GO:0006281">
    <property type="term" value="P:DNA repair"/>
    <property type="evidence" value="ECO:0007669"/>
    <property type="project" value="TreeGrafter"/>
</dbReference>
<evidence type="ECO:0000259" key="6">
    <source>
        <dbReference type="SMART" id="SM00490"/>
    </source>
</evidence>
<dbReference type="GO" id="GO:0005524">
    <property type="term" value="F:ATP binding"/>
    <property type="evidence" value="ECO:0007669"/>
    <property type="project" value="UniProtKB-KW"/>
</dbReference>
<evidence type="ECO:0000256" key="4">
    <source>
        <dbReference type="ARBA" id="ARBA00022840"/>
    </source>
</evidence>
<evidence type="ECO:0000256" key="5">
    <source>
        <dbReference type="SAM" id="MobiDB-lite"/>
    </source>
</evidence>
<keyword evidence="4" id="KW-0067">ATP-binding</keyword>
<dbReference type="InterPro" id="IPR050628">
    <property type="entry name" value="SNF2_RAD54_helicase_TF"/>
</dbReference>
<keyword evidence="2" id="KW-0378">Hydrolase</keyword>
<evidence type="ECO:0000256" key="2">
    <source>
        <dbReference type="ARBA" id="ARBA00022801"/>
    </source>
</evidence>
<dbReference type="InterPro" id="IPR027417">
    <property type="entry name" value="P-loop_NTPase"/>
</dbReference>
<dbReference type="Pfam" id="PF00271">
    <property type="entry name" value="Helicase_C"/>
    <property type="match status" value="1"/>
</dbReference>
<dbReference type="OrthoDB" id="4161576at2759"/>
<keyword evidence="1" id="KW-0547">Nucleotide-binding</keyword>
<feature type="compositionally biased region" description="Basic and acidic residues" evidence="5">
    <location>
        <begin position="706"/>
        <end position="726"/>
    </location>
</feature>
<dbReference type="InterPro" id="IPR000330">
    <property type="entry name" value="SNF2_N"/>
</dbReference>
<evidence type="ECO:0000256" key="1">
    <source>
        <dbReference type="ARBA" id="ARBA00022741"/>
    </source>
</evidence>
<keyword evidence="8" id="KW-1185">Reference proteome</keyword>